<evidence type="ECO:0000313" key="1">
    <source>
        <dbReference type="EMBL" id="MBB6331387.1"/>
    </source>
</evidence>
<protein>
    <submittedName>
        <fullName evidence="1">Uncharacterized protein</fullName>
    </submittedName>
</protein>
<evidence type="ECO:0000313" key="2">
    <source>
        <dbReference type="Proteomes" id="UP000587367"/>
    </source>
</evidence>
<gene>
    <name evidence="1" type="ORF">HNP24_002337</name>
</gene>
<sequence length="56" mass="6928">MCNSCYESWLKHDNWIIVYFFVYFIDMIVKVGENEECFNVFLAFYLPDFSYEYLID</sequence>
<organism evidence="1 2">
    <name type="scientific">Chryseobacterium sediminis</name>
    <dbReference type="NCBI Taxonomy" id="1679494"/>
    <lineage>
        <taxon>Bacteria</taxon>
        <taxon>Pseudomonadati</taxon>
        <taxon>Bacteroidota</taxon>
        <taxon>Flavobacteriia</taxon>
        <taxon>Flavobacteriales</taxon>
        <taxon>Weeksellaceae</taxon>
        <taxon>Chryseobacterium group</taxon>
        <taxon>Chryseobacterium</taxon>
    </lineage>
</organism>
<keyword evidence="2" id="KW-1185">Reference proteome</keyword>
<name>A0ABR6Q097_9FLAO</name>
<dbReference type="Proteomes" id="UP000587367">
    <property type="component" value="Unassembled WGS sequence"/>
</dbReference>
<reference evidence="1 2" key="1">
    <citation type="submission" date="2020-08" db="EMBL/GenBank/DDBJ databases">
        <title>Functional genomics of gut bacteria from endangered species of beetles.</title>
        <authorList>
            <person name="Carlos-Shanley C."/>
        </authorList>
    </citation>
    <scope>NUCLEOTIDE SEQUENCE [LARGE SCALE GENOMIC DNA]</scope>
    <source>
        <strain evidence="1 2">S00068</strain>
    </source>
</reference>
<proteinExistence type="predicted"/>
<accession>A0ABR6Q097</accession>
<dbReference type="EMBL" id="JACHKS010000001">
    <property type="protein sequence ID" value="MBB6331387.1"/>
    <property type="molecule type" value="Genomic_DNA"/>
</dbReference>
<comment type="caution">
    <text evidence="1">The sequence shown here is derived from an EMBL/GenBank/DDBJ whole genome shotgun (WGS) entry which is preliminary data.</text>
</comment>